<dbReference type="AlphaFoldDB" id="A0A7I7L2W7"/>
<sequence>MPGIAAIAMGAAPVLGGALFGAAMGQLRGPDLRDGIKQDLQLLEQLPDTEVARRDALGRSINDRVDELVEANDKARQLRAAARSYEGNWRDIVLLLCTLLFSIVWWSVDHHRDSWLPVFITTILASVVAAGYALRGLSRSVRRLRRRADRRQQS</sequence>
<reference evidence="2 3" key="1">
    <citation type="journal article" date="2019" name="Emerg. Microbes Infect.">
        <title>Comprehensive subspecies identification of 175 nontuberculous mycobacteria species based on 7547 genomic profiles.</title>
        <authorList>
            <person name="Matsumoto Y."/>
            <person name="Kinjo T."/>
            <person name="Motooka D."/>
            <person name="Nabeya D."/>
            <person name="Jung N."/>
            <person name="Uechi K."/>
            <person name="Horii T."/>
            <person name="Iida T."/>
            <person name="Fujita J."/>
            <person name="Nakamura S."/>
        </authorList>
    </citation>
    <scope>NUCLEOTIDE SEQUENCE [LARGE SCALE GENOMIC DNA]</scope>
    <source>
        <strain evidence="2 3">JCM 12404</strain>
    </source>
</reference>
<dbReference type="KEGG" id="mcoo:MCOO_44780"/>
<feature type="transmembrane region" description="Helical" evidence="1">
    <location>
        <begin position="92"/>
        <end position="108"/>
    </location>
</feature>
<evidence type="ECO:0000313" key="2">
    <source>
        <dbReference type="EMBL" id="BBX48463.1"/>
    </source>
</evidence>
<organism evidence="2 3">
    <name type="scientific">Mycobacterium cookii</name>
    <dbReference type="NCBI Taxonomy" id="1775"/>
    <lineage>
        <taxon>Bacteria</taxon>
        <taxon>Bacillati</taxon>
        <taxon>Actinomycetota</taxon>
        <taxon>Actinomycetes</taxon>
        <taxon>Mycobacteriales</taxon>
        <taxon>Mycobacteriaceae</taxon>
        <taxon>Mycobacterium</taxon>
    </lineage>
</organism>
<feature type="transmembrane region" description="Helical" evidence="1">
    <location>
        <begin position="114"/>
        <end position="137"/>
    </location>
</feature>
<keyword evidence="1" id="KW-0472">Membrane</keyword>
<accession>A0A7I7L2W7</accession>
<protein>
    <submittedName>
        <fullName evidence="2">Uncharacterized protein</fullName>
    </submittedName>
</protein>
<keyword evidence="3" id="KW-1185">Reference proteome</keyword>
<gene>
    <name evidence="2" type="ORF">MCOO_44780</name>
</gene>
<dbReference type="EMBL" id="AP022569">
    <property type="protein sequence ID" value="BBX48463.1"/>
    <property type="molecule type" value="Genomic_DNA"/>
</dbReference>
<name>A0A7I7L2W7_9MYCO</name>
<keyword evidence="1" id="KW-1133">Transmembrane helix</keyword>
<proteinExistence type="predicted"/>
<evidence type="ECO:0000256" key="1">
    <source>
        <dbReference type="SAM" id="Phobius"/>
    </source>
</evidence>
<feature type="transmembrane region" description="Helical" evidence="1">
    <location>
        <begin position="6"/>
        <end position="27"/>
    </location>
</feature>
<keyword evidence="1" id="KW-0812">Transmembrane</keyword>
<dbReference type="Proteomes" id="UP000465866">
    <property type="component" value="Chromosome"/>
</dbReference>
<dbReference type="RefSeq" id="WP_163780257.1">
    <property type="nucleotide sequence ID" value="NZ_AP022569.1"/>
</dbReference>
<evidence type="ECO:0000313" key="3">
    <source>
        <dbReference type="Proteomes" id="UP000465866"/>
    </source>
</evidence>